<gene>
    <name evidence="4" type="ORF">GA0116948_11573</name>
</gene>
<evidence type="ECO:0000256" key="2">
    <source>
        <dbReference type="ARBA" id="ARBA00022723"/>
    </source>
</evidence>
<organism evidence="4 5">
    <name type="scientific">Chitinophaga costaii</name>
    <dbReference type="NCBI Taxonomy" id="1335309"/>
    <lineage>
        <taxon>Bacteria</taxon>
        <taxon>Pseudomonadati</taxon>
        <taxon>Bacteroidota</taxon>
        <taxon>Chitinophagia</taxon>
        <taxon>Chitinophagales</taxon>
        <taxon>Chitinophagaceae</taxon>
        <taxon>Chitinophaga</taxon>
    </lineage>
</organism>
<dbReference type="GO" id="GO:0046872">
    <property type="term" value="F:metal ion binding"/>
    <property type="evidence" value="ECO:0007669"/>
    <property type="project" value="UniProtKB-KW"/>
</dbReference>
<comment type="similarity">
    <text evidence="1">Belongs to the DinB family.</text>
</comment>
<keyword evidence="5" id="KW-1185">Reference proteome</keyword>
<dbReference type="InterPro" id="IPR007837">
    <property type="entry name" value="DinB"/>
</dbReference>
<evidence type="ECO:0000313" key="4">
    <source>
        <dbReference type="EMBL" id="SCC56989.1"/>
    </source>
</evidence>
<name>A0A1C4FLW3_9BACT</name>
<dbReference type="EMBL" id="FMAR01000015">
    <property type="protein sequence ID" value="SCC56989.1"/>
    <property type="molecule type" value="Genomic_DNA"/>
</dbReference>
<feature type="binding site" evidence="3">
    <location>
        <position position="47"/>
    </location>
    <ligand>
        <name>a divalent metal cation</name>
        <dbReference type="ChEBI" id="CHEBI:60240"/>
    </ligand>
</feature>
<feature type="binding site" evidence="3">
    <location>
        <position position="137"/>
    </location>
    <ligand>
        <name>a divalent metal cation</name>
        <dbReference type="ChEBI" id="CHEBI:60240"/>
    </ligand>
</feature>
<dbReference type="Pfam" id="PF05163">
    <property type="entry name" value="DinB"/>
    <property type="match status" value="1"/>
</dbReference>
<dbReference type="OrthoDB" id="119432at2"/>
<keyword evidence="2 3" id="KW-0479">Metal-binding</keyword>
<dbReference type="STRING" id="1335309.GA0116948_11573"/>
<evidence type="ECO:0000256" key="3">
    <source>
        <dbReference type="PIRSR" id="PIRSR607837-1"/>
    </source>
</evidence>
<evidence type="ECO:0000256" key="1">
    <source>
        <dbReference type="ARBA" id="ARBA00008635"/>
    </source>
</evidence>
<dbReference type="AlphaFoldDB" id="A0A1C4FLW3"/>
<dbReference type="SUPFAM" id="SSF109854">
    <property type="entry name" value="DinB/YfiT-like putative metalloenzymes"/>
    <property type="match status" value="1"/>
</dbReference>
<reference evidence="4 5" key="1">
    <citation type="submission" date="2016-08" db="EMBL/GenBank/DDBJ databases">
        <authorList>
            <person name="Seilhamer J.J."/>
        </authorList>
    </citation>
    <scope>NUCLEOTIDE SEQUENCE [LARGE SCALE GENOMIC DNA]</scope>
    <source>
        <strain evidence="4 5">A37T2</strain>
    </source>
</reference>
<dbReference type="RefSeq" id="WP_089714589.1">
    <property type="nucleotide sequence ID" value="NZ_FMAR01000015.1"/>
</dbReference>
<evidence type="ECO:0000313" key="5">
    <source>
        <dbReference type="Proteomes" id="UP000242818"/>
    </source>
</evidence>
<proteinExistence type="inferred from homology"/>
<sequence>MTLIPIFQQELENESATSRKMLERVPSHKLDWQPHPKSMTLGRLATHVAEIPAWIEMALYTDELDFEKNAYVPRTPQNTDEILDYFQEALLRGRAALETNDGSLLEKEWLLRTGDQVLYRTTKAGMVRMALNQITHHRAQLGVYLRLLDIPIPGSYGPSADEH</sequence>
<accession>A0A1C4FLW3</accession>
<dbReference type="InterPro" id="IPR034660">
    <property type="entry name" value="DinB/YfiT-like"/>
</dbReference>
<protein>
    <submittedName>
        <fullName evidence="4">Uncharacterized damage-inducible protein DinB (Forms a four-helix bundle)</fullName>
    </submittedName>
</protein>
<dbReference type="Gene3D" id="1.20.120.450">
    <property type="entry name" value="dinb family like domain"/>
    <property type="match status" value="1"/>
</dbReference>
<dbReference type="Proteomes" id="UP000242818">
    <property type="component" value="Unassembled WGS sequence"/>
</dbReference>